<dbReference type="RefSeq" id="WP_104752764.1">
    <property type="nucleotide sequence ID" value="NZ_FZMF01000044.1"/>
</dbReference>
<evidence type="ECO:0000313" key="3">
    <source>
        <dbReference type="Proteomes" id="UP001595783"/>
    </source>
</evidence>
<sequence length="75" mass="8132">MKKTTLIAFLDFFAGLFVGIALTCGILCFFIFGDLGLGLVVSSFSALFVFALFSFFALLAKSMAALLKDSPHERI</sequence>
<organism evidence="2 3">
    <name type="scientific">Helicobacter baculiformis</name>
    <dbReference type="NCBI Taxonomy" id="427351"/>
    <lineage>
        <taxon>Bacteria</taxon>
        <taxon>Pseudomonadati</taxon>
        <taxon>Campylobacterota</taxon>
        <taxon>Epsilonproteobacteria</taxon>
        <taxon>Campylobacterales</taxon>
        <taxon>Helicobacteraceae</taxon>
        <taxon>Helicobacter</taxon>
    </lineage>
</organism>
<keyword evidence="1" id="KW-1133">Transmembrane helix</keyword>
<keyword evidence="1" id="KW-0812">Transmembrane</keyword>
<gene>
    <name evidence="2" type="ORF">ACFOPX_08170</name>
</gene>
<dbReference type="Proteomes" id="UP001595783">
    <property type="component" value="Unassembled WGS sequence"/>
</dbReference>
<reference evidence="3" key="1">
    <citation type="journal article" date="2019" name="Int. J. Syst. Evol. Microbiol.">
        <title>The Global Catalogue of Microorganisms (GCM) 10K type strain sequencing project: providing services to taxonomists for standard genome sequencing and annotation.</title>
        <authorList>
            <consortium name="The Broad Institute Genomics Platform"/>
            <consortium name="The Broad Institute Genome Sequencing Center for Infectious Disease"/>
            <person name="Wu L."/>
            <person name="Ma J."/>
        </authorList>
    </citation>
    <scope>NUCLEOTIDE SEQUENCE [LARGE SCALE GENOMIC DNA]</scope>
    <source>
        <strain evidence="3">CCUG 53816</strain>
    </source>
</reference>
<proteinExistence type="predicted"/>
<dbReference type="EMBL" id="JBHRZO010000055">
    <property type="protein sequence ID" value="MFC3848481.1"/>
    <property type="molecule type" value="Genomic_DNA"/>
</dbReference>
<keyword evidence="1" id="KW-0472">Membrane</keyword>
<feature type="transmembrane region" description="Helical" evidence="1">
    <location>
        <begin position="12"/>
        <end position="33"/>
    </location>
</feature>
<name>A0ABV7ZK69_9HELI</name>
<feature type="transmembrane region" description="Helical" evidence="1">
    <location>
        <begin position="39"/>
        <end position="60"/>
    </location>
</feature>
<keyword evidence="3" id="KW-1185">Reference proteome</keyword>
<accession>A0ABV7ZK69</accession>
<comment type="caution">
    <text evidence="2">The sequence shown here is derived from an EMBL/GenBank/DDBJ whole genome shotgun (WGS) entry which is preliminary data.</text>
</comment>
<evidence type="ECO:0000256" key="1">
    <source>
        <dbReference type="SAM" id="Phobius"/>
    </source>
</evidence>
<protein>
    <submittedName>
        <fullName evidence="2">Uncharacterized protein</fullName>
    </submittedName>
</protein>
<evidence type="ECO:0000313" key="2">
    <source>
        <dbReference type="EMBL" id="MFC3848481.1"/>
    </source>
</evidence>